<evidence type="ECO:0000313" key="2">
    <source>
        <dbReference type="Proteomes" id="UP000826212"/>
    </source>
</evidence>
<reference evidence="1" key="1">
    <citation type="submission" date="2021-08" db="EMBL/GenBank/DDBJ databases">
        <title>Novel anaerobic bacterium isolated from sea squirt in East Sea, Republic of Korea.</title>
        <authorList>
            <person name="Nguyen T.H."/>
            <person name="Li Z."/>
            <person name="Lee Y.-J."/>
            <person name="Ko J."/>
            <person name="Kim S.-G."/>
        </authorList>
    </citation>
    <scope>NUCLEOTIDE SEQUENCE</scope>
    <source>
        <strain evidence="1">KCTC 25031</strain>
    </source>
</reference>
<gene>
    <name evidence="1" type="ORF">K4L44_05525</name>
</gene>
<keyword evidence="2" id="KW-1185">Reference proteome</keyword>
<organism evidence="1 2">
    <name type="scientific">Halosquirtibacter laminarini</name>
    <dbReference type="NCBI Taxonomy" id="3374600"/>
    <lineage>
        <taxon>Bacteria</taxon>
        <taxon>Pseudomonadati</taxon>
        <taxon>Bacteroidota</taxon>
        <taxon>Bacteroidia</taxon>
        <taxon>Marinilabiliales</taxon>
        <taxon>Prolixibacteraceae</taxon>
        <taxon>Halosquirtibacter</taxon>
    </lineage>
</organism>
<sequence>MKQLKKLLLFIVFGVLSMLTHTLSAQTIYYVKASQGLNLRRGPSSNYGVVRSIPPKGKVRVMEQNSNGWWKVTYNGQEGYVSSKYLTEDKSKATSSNRKNTTSSKRSNGHSSNSRNTNSNRNNRSSNSHASDYDWGVGVRLGDPSGVTIKKELQGHALELSVGSTYVLSGKKYDDRYYNDHFNDWYHDMNYHYDDFQYIGYDISTPIAVQLHYLTQKDIHRLGDNAVRGLSWYYGFGGQFRFQTYTYDYRYKVHGDKTWYYTTGDKETDIDFGVDGVIGLEYTFSNAPISIFMDFTTMIEVFDNPFQFWFQGGLGVRYRF</sequence>
<name>A0AC61NR93_9BACT</name>
<protein>
    <submittedName>
        <fullName evidence="1">SH3 domain-containing protein</fullName>
    </submittedName>
</protein>
<proteinExistence type="predicted"/>
<dbReference type="EMBL" id="CP081303">
    <property type="protein sequence ID" value="QZE15294.1"/>
    <property type="molecule type" value="Genomic_DNA"/>
</dbReference>
<evidence type="ECO:0000313" key="1">
    <source>
        <dbReference type="EMBL" id="QZE15294.1"/>
    </source>
</evidence>
<accession>A0AC61NR93</accession>
<dbReference type="Proteomes" id="UP000826212">
    <property type="component" value="Chromosome"/>
</dbReference>